<feature type="transmembrane region" description="Helical" evidence="1">
    <location>
        <begin position="210"/>
        <end position="231"/>
    </location>
</feature>
<dbReference type="KEGG" id="tsph:KIH39_10530"/>
<keyword evidence="1" id="KW-0812">Transmembrane</keyword>
<feature type="transmembrane region" description="Helical" evidence="1">
    <location>
        <begin position="162"/>
        <end position="190"/>
    </location>
</feature>
<keyword evidence="1" id="KW-1133">Transmembrane helix</keyword>
<feature type="transmembrane region" description="Helical" evidence="1">
    <location>
        <begin position="330"/>
        <end position="354"/>
    </location>
</feature>
<name>A0A8E6F0A7_9BACT</name>
<dbReference type="AlphaFoldDB" id="A0A8E6F0A7"/>
<feature type="transmembrane region" description="Helical" evidence="1">
    <location>
        <begin position="299"/>
        <end position="318"/>
    </location>
</feature>
<feature type="transmembrane region" description="Helical" evidence="1">
    <location>
        <begin position="106"/>
        <end position="125"/>
    </location>
</feature>
<evidence type="ECO:0000313" key="3">
    <source>
        <dbReference type="Proteomes" id="UP000676194"/>
    </source>
</evidence>
<proteinExistence type="predicted"/>
<keyword evidence="3" id="KW-1185">Reference proteome</keyword>
<evidence type="ECO:0000313" key="2">
    <source>
        <dbReference type="EMBL" id="QVL34316.1"/>
    </source>
</evidence>
<reference evidence="2" key="1">
    <citation type="submission" date="2021-05" db="EMBL/GenBank/DDBJ databases">
        <title>Complete genome sequence of the cellulolytic planctomycete Telmatocola sphagniphila SP2T and characterization of the first cellulase from planctomycetes.</title>
        <authorList>
            <person name="Rakitin A.L."/>
            <person name="Beletsky A.V."/>
            <person name="Naumoff D.G."/>
            <person name="Kulichevskaya I.S."/>
            <person name="Mardanov A.V."/>
            <person name="Ravin N.V."/>
            <person name="Dedysh S.N."/>
        </authorList>
    </citation>
    <scope>NUCLEOTIDE SEQUENCE</scope>
    <source>
        <strain evidence="2">SP2T</strain>
    </source>
</reference>
<sequence length="563" mass="64417">MNFSIRPILAWFGAGALLLAILILGIPPYLRTPLWVDVSLYDIAAWNVLQGGVHYRDTLDTNPPGMMLLQLGIRSLLGWSSEAILAIDLLVITAILLLLSRLLKKSSLSSLAVFCFLITGAFFYIFESEYIHCQRDVWMLLPILVAINLYDGTTPRRRFLRAFLVGCAIGTAVCLKPHVLIPALGSYLWMRFGRRTEPTSDRGSLGRPPGFLGIFVGVVLVGSAMSCWLIASGSLAPMLDIFLNWNPEYYDWSSSEYHFRWVSFWFTLQPWSRLHAVAIPLAIFAIWNYRSREATATTYYRSLLAVLYLTWIAQAFLLQKSMAYIQAPGMILGIALVASYVGKALICVVFWVLISSHICGMKEDSSIGHYLNSWKQRSPATFYVFFPYHCSLDPERLELWSDCLKWDCPDVVRDKLPYFRDHLGVPSYVAQRDVVNFLKPLNLQEGQLVCWCDATFLIYRELNLKPAIRYLHVHTALMFQSKRDLIRADVLKCSPKYAVVDLSLPKWYFDIPDKEMADNNPEFPPSLPDFAKTAFPWDQKVVFRSGRYVVLEVTEPIDRIFWY</sequence>
<organism evidence="2 3">
    <name type="scientific">Telmatocola sphagniphila</name>
    <dbReference type="NCBI Taxonomy" id="1123043"/>
    <lineage>
        <taxon>Bacteria</taxon>
        <taxon>Pseudomonadati</taxon>
        <taxon>Planctomycetota</taxon>
        <taxon>Planctomycetia</taxon>
        <taxon>Gemmatales</taxon>
        <taxon>Gemmataceae</taxon>
    </lineage>
</organism>
<dbReference type="RefSeq" id="WP_213499286.1">
    <property type="nucleotide sequence ID" value="NZ_CP074694.1"/>
</dbReference>
<feature type="transmembrane region" description="Helical" evidence="1">
    <location>
        <begin position="9"/>
        <end position="30"/>
    </location>
</feature>
<keyword evidence="1" id="KW-0472">Membrane</keyword>
<gene>
    <name evidence="2" type="ORF">KIH39_10530</name>
</gene>
<feature type="transmembrane region" description="Helical" evidence="1">
    <location>
        <begin position="270"/>
        <end position="287"/>
    </location>
</feature>
<feature type="transmembrane region" description="Helical" evidence="1">
    <location>
        <begin position="76"/>
        <end position="99"/>
    </location>
</feature>
<accession>A0A8E6F0A7</accession>
<protein>
    <recommendedName>
        <fullName evidence="4">Glycosyltransferase RgtA/B/C/D-like domain-containing protein</fullName>
    </recommendedName>
</protein>
<evidence type="ECO:0008006" key="4">
    <source>
        <dbReference type="Google" id="ProtNLM"/>
    </source>
</evidence>
<dbReference type="EMBL" id="CP074694">
    <property type="protein sequence ID" value="QVL34316.1"/>
    <property type="molecule type" value="Genomic_DNA"/>
</dbReference>
<evidence type="ECO:0000256" key="1">
    <source>
        <dbReference type="SAM" id="Phobius"/>
    </source>
</evidence>
<dbReference type="Proteomes" id="UP000676194">
    <property type="component" value="Chromosome"/>
</dbReference>